<dbReference type="InterPro" id="IPR008995">
    <property type="entry name" value="Mo/tungstate-bd_C_term_dom"/>
</dbReference>
<dbReference type="InterPro" id="IPR047641">
    <property type="entry name" value="ABC_transpr_MalK/UgpC-like"/>
</dbReference>
<dbReference type="SUPFAM" id="SSF52540">
    <property type="entry name" value="P-loop containing nucleoside triphosphate hydrolases"/>
    <property type="match status" value="1"/>
</dbReference>
<sequence>MMSYVKLENIWKEYEEKKRKVQVLKGLNLEIEKGEFVVVLGPSGEGKTTILKIIAGLLRQDKGHVYLRNELVDDLPPKDRRVAMVPQNYAIYPFMSVYDNIAFPLKVMHTPKDEIREKVLEVAKMLRIDNLLDRKPGQLSGGQMQRVAIARALVKGADIILMDEPLSNLDAQVRVVAREELKQLQHDLKPTIIYVTHDQVEALSLATKIAILHDGVIQAFGDPMEIYKRPNTVWVGSFLGNPPMNIIKGEIDSDTIIIDNYRISLPEMYKTIAKSGQKVLVGIRPEDMEIRDSGEIEGEVEMVEDLGSYSIIHLKIDEETKIRVLEKSLSRRERGEKVKIAVDTSKIVLFDASSERNLLEQYEKVKNK</sequence>
<dbReference type="GO" id="GO:0005524">
    <property type="term" value="F:ATP binding"/>
    <property type="evidence" value="ECO:0007669"/>
    <property type="project" value="UniProtKB-KW"/>
</dbReference>
<dbReference type="Gene3D" id="2.40.50.100">
    <property type="match status" value="1"/>
</dbReference>
<dbReference type="SMART" id="SM00382">
    <property type="entry name" value="AAA"/>
    <property type="match status" value="1"/>
</dbReference>
<dbReference type="AlphaFoldDB" id="A0A2U9IJD8"/>
<keyword evidence="1" id="KW-0813">Transport</keyword>
<accession>A0A2U9IJD8</accession>
<keyword evidence="9" id="KW-1185">Reference proteome</keyword>
<evidence type="ECO:0000256" key="1">
    <source>
        <dbReference type="ARBA" id="ARBA00022448"/>
    </source>
</evidence>
<evidence type="ECO:0000259" key="7">
    <source>
        <dbReference type="PROSITE" id="PS50893"/>
    </source>
</evidence>
<dbReference type="SUPFAM" id="SSF50331">
    <property type="entry name" value="MOP-like"/>
    <property type="match status" value="1"/>
</dbReference>
<dbReference type="RefSeq" id="WP_110379039.1">
    <property type="nucleotide sequence ID" value="NZ_CP029288.2"/>
</dbReference>
<evidence type="ECO:0000256" key="2">
    <source>
        <dbReference type="ARBA" id="ARBA00022475"/>
    </source>
</evidence>
<reference evidence="8 9" key="1">
    <citation type="submission" date="2018-05" db="EMBL/GenBank/DDBJ databases">
        <title>Complete Genome Sequences of Extremely Thermoacidophilic, Metal-Mobilizing Type-Strain Members of the Archaeal Family Sulfolobaceae: Acidianus brierleyi DSM-1651T, Acidianus sulfidivorans DSM-18786T, Metallosphaera hakonensis DSM-7519T, and Metallosphaera prunae DSM-10039T.</title>
        <authorList>
            <person name="Counts J.A."/>
            <person name="Kelly R.M."/>
        </authorList>
    </citation>
    <scope>NUCLEOTIDE SEQUENCE [LARGE SCALE GENOMIC DNA]</scope>
    <source>
        <strain evidence="8 9">JP7</strain>
    </source>
</reference>
<evidence type="ECO:0000256" key="5">
    <source>
        <dbReference type="ARBA" id="ARBA00022967"/>
    </source>
</evidence>
<dbReference type="Gene3D" id="3.40.50.300">
    <property type="entry name" value="P-loop containing nucleotide triphosphate hydrolases"/>
    <property type="match status" value="1"/>
</dbReference>
<dbReference type="GeneID" id="36836377"/>
<name>A0A2U9IJD8_9CREN</name>
<dbReference type="PROSITE" id="PS00211">
    <property type="entry name" value="ABC_TRANSPORTER_1"/>
    <property type="match status" value="1"/>
</dbReference>
<gene>
    <name evidence="8" type="ORF">DFR86_00370</name>
</gene>
<dbReference type="FunFam" id="3.40.50.300:FF:000042">
    <property type="entry name" value="Maltose/maltodextrin ABC transporter, ATP-binding protein"/>
    <property type="match status" value="1"/>
</dbReference>
<proteinExistence type="predicted"/>
<dbReference type="GO" id="GO:0016887">
    <property type="term" value="F:ATP hydrolysis activity"/>
    <property type="evidence" value="ECO:0007669"/>
    <property type="project" value="InterPro"/>
</dbReference>
<evidence type="ECO:0000256" key="3">
    <source>
        <dbReference type="ARBA" id="ARBA00022741"/>
    </source>
</evidence>
<dbReference type="PANTHER" id="PTHR43875:SF15">
    <property type="entry name" value="TREHALOSE IMPORT ATP-BINDING PROTEIN SUGC"/>
    <property type="match status" value="1"/>
</dbReference>
<dbReference type="InterPro" id="IPR040582">
    <property type="entry name" value="OB_MalK-like"/>
</dbReference>
<dbReference type="EMBL" id="CP029288">
    <property type="protein sequence ID" value="AWR96149.1"/>
    <property type="molecule type" value="Genomic_DNA"/>
</dbReference>
<keyword evidence="5" id="KW-1278">Translocase</keyword>
<keyword evidence="4 8" id="KW-0067">ATP-binding</keyword>
<evidence type="ECO:0000256" key="6">
    <source>
        <dbReference type="ARBA" id="ARBA00023136"/>
    </source>
</evidence>
<dbReference type="PROSITE" id="PS50893">
    <property type="entry name" value="ABC_TRANSPORTER_2"/>
    <property type="match status" value="1"/>
</dbReference>
<keyword evidence="3" id="KW-0547">Nucleotide-binding</keyword>
<protein>
    <submittedName>
        <fullName evidence="8">ABC transporter ATP-binding protein</fullName>
    </submittedName>
</protein>
<dbReference type="Proteomes" id="UP000248410">
    <property type="component" value="Chromosome"/>
</dbReference>
<dbReference type="OrthoDB" id="18368at2157"/>
<dbReference type="Gene3D" id="2.40.50.140">
    <property type="entry name" value="Nucleic acid-binding proteins"/>
    <property type="match status" value="1"/>
</dbReference>
<dbReference type="InterPro" id="IPR012340">
    <property type="entry name" value="NA-bd_OB-fold"/>
</dbReference>
<evidence type="ECO:0000256" key="4">
    <source>
        <dbReference type="ARBA" id="ARBA00022840"/>
    </source>
</evidence>
<keyword evidence="2" id="KW-1003">Cell membrane</keyword>
<dbReference type="KEGG" id="asul:DFR86_00370"/>
<dbReference type="Pfam" id="PF17912">
    <property type="entry name" value="OB_MalK"/>
    <property type="match status" value="1"/>
</dbReference>
<dbReference type="GO" id="GO:0022857">
    <property type="term" value="F:transmembrane transporter activity"/>
    <property type="evidence" value="ECO:0007669"/>
    <property type="project" value="UniProtKB-ARBA"/>
</dbReference>
<dbReference type="PANTHER" id="PTHR43875">
    <property type="entry name" value="MALTODEXTRIN IMPORT ATP-BINDING PROTEIN MSMX"/>
    <property type="match status" value="1"/>
</dbReference>
<dbReference type="InterPro" id="IPR003593">
    <property type="entry name" value="AAA+_ATPase"/>
</dbReference>
<dbReference type="InterPro" id="IPR017871">
    <property type="entry name" value="ABC_transporter-like_CS"/>
</dbReference>
<dbReference type="InterPro" id="IPR003439">
    <property type="entry name" value="ABC_transporter-like_ATP-bd"/>
</dbReference>
<feature type="domain" description="ABC transporter" evidence="7">
    <location>
        <begin position="5"/>
        <end position="239"/>
    </location>
</feature>
<evidence type="ECO:0000313" key="8">
    <source>
        <dbReference type="EMBL" id="AWR96149.1"/>
    </source>
</evidence>
<organism evidence="8 9">
    <name type="scientific">Acidianus sulfidivorans JP7</name>
    <dbReference type="NCBI Taxonomy" id="619593"/>
    <lineage>
        <taxon>Archaea</taxon>
        <taxon>Thermoproteota</taxon>
        <taxon>Thermoprotei</taxon>
        <taxon>Sulfolobales</taxon>
        <taxon>Sulfolobaceae</taxon>
        <taxon>Acidianus</taxon>
    </lineage>
</organism>
<dbReference type="Pfam" id="PF00005">
    <property type="entry name" value="ABC_tran"/>
    <property type="match status" value="1"/>
</dbReference>
<dbReference type="InterPro" id="IPR027417">
    <property type="entry name" value="P-loop_NTPase"/>
</dbReference>
<evidence type="ECO:0000313" key="9">
    <source>
        <dbReference type="Proteomes" id="UP000248410"/>
    </source>
</evidence>
<dbReference type="GO" id="GO:0055052">
    <property type="term" value="C:ATP-binding cassette (ABC) transporter complex, substrate-binding subunit-containing"/>
    <property type="evidence" value="ECO:0007669"/>
    <property type="project" value="TreeGrafter"/>
</dbReference>
<keyword evidence="6" id="KW-0472">Membrane</keyword>